<feature type="non-terminal residue" evidence="1">
    <location>
        <position position="1"/>
    </location>
</feature>
<dbReference type="AlphaFoldDB" id="A0AAD7Z8V9"/>
<evidence type="ECO:0000313" key="2">
    <source>
        <dbReference type="Proteomes" id="UP001233999"/>
    </source>
</evidence>
<gene>
    <name evidence="1" type="ORF">L9F63_007064</name>
</gene>
<sequence>MFPNVMTQIYWCTAFKMDVSWFKSMPSLKHGFLGLSCSYKTLQSMIIYSSVL</sequence>
<organism evidence="1 2">
    <name type="scientific">Diploptera punctata</name>
    <name type="common">Pacific beetle cockroach</name>
    <dbReference type="NCBI Taxonomy" id="6984"/>
    <lineage>
        <taxon>Eukaryota</taxon>
        <taxon>Metazoa</taxon>
        <taxon>Ecdysozoa</taxon>
        <taxon>Arthropoda</taxon>
        <taxon>Hexapoda</taxon>
        <taxon>Insecta</taxon>
        <taxon>Pterygota</taxon>
        <taxon>Neoptera</taxon>
        <taxon>Polyneoptera</taxon>
        <taxon>Dictyoptera</taxon>
        <taxon>Blattodea</taxon>
        <taxon>Blaberoidea</taxon>
        <taxon>Blaberidae</taxon>
        <taxon>Diplopterinae</taxon>
        <taxon>Diploptera</taxon>
    </lineage>
</organism>
<protein>
    <submittedName>
        <fullName evidence="1">Uncharacterized protein</fullName>
    </submittedName>
</protein>
<name>A0AAD7Z8V9_DIPPU</name>
<dbReference type="Proteomes" id="UP001233999">
    <property type="component" value="Unassembled WGS sequence"/>
</dbReference>
<accession>A0AAD7Z8V9</accession>
<reference evidence="1" key="2">
    <citation type="submission" date="2023-05" db="EMBL/GenBank/DDBJ databases">
        <authorList>
            <person name="Fouks B."/>
        </authorList>
    </citation>
    <scope>NUCLEOTIDE SEQUENCE</scope>
    <source>
        <strain evidence="1">Stay&amp;Tobe</strain>
        <tissue evidence="1">Testes</tissue>
    </source>
</reference>
<proteinExistence type="predicted"/>
<reference evidence="1" key="1">
    <citation type="journal article" date="2023" name="IScience">
        <title>Live-bearing cockroach genome reveals convergent evolutionary mechanisms linked to viviparity in insects and beyond.</title>
        <authorList>
            <person name="Fouks B."/>
            <person name="Harrison M.C."/>
            <person name="Mikhailova A.A."/>
            <person name="Marchal E."/>
            <person name="English S."/>
            <person name="Carruthers M."/>
            <person name="Jennings E.C."/>
            <person name="Chiamaka E.L."/>
            <person name="Frigard R.A."/>
            <person name="Pippel M."/>
            <person name="Attardo G.M."/>
            <person name="Benoit J.B."/>
            <person name="Bornberg-Bauer E."/>
            <person name="Tobe S.S."/>
        </authorList>
    </citation>
    <scope>NUCLEOTIDE SEQUENCE</scope>
    <source>
        <strain evidence="1">Stay&amp;Tobe</strain>
    </source>
</reference>
<keyword evidence="2" id="KW-1185">Reference proteome</keyword>
<comment type="caution">
    <text evidence="1">The sequence shown here is derived from an EMBL/GenBank/DDBJ whole genome shotgun (WGS) entry which is preliminary data.</text>
</comment>
<dbReference type="EMBL" id="JASPKZ010009809">
    <property type="protein sequence ID" value="KAJ9576099.1"/>
    <property type="molecule type" value="Genomic_DNA"/>
</dbReference>
<evidence type="ECO:0000313" key="1">
    <source>
        <dbReference type="EMBL" id="KAJ9576099.1"/>
    </source>
</evidence>